<evidence type="ECO:0000313" key="4">
    <source>
        <dbReference type="Proteomes" id="UP000284472"/>
    </source>
</evidence>
<evidence type="ECO:0000313" key="3">
    <source>
        <dbReference type="Proteomes" id="UP000283834"/>
    </source>
</evidence>
<dbReference type="Proteomes" id="UP000284472">
    <property type="component" value="Unassembled WGS sequence"/>
</dbReference>
<accession>A0A414D2J3</accession>
<dbReference type="EMBL" id="QRWQ01000014">
    <property type="protein sequence ID" value="RGT37022.1"/>
    <property type="molecule type" value="Genomic_DNA"/>
</dbReference>
<protein>
    <submittedName>
        <fullName evidence="2">Uncharacterized protein</fullName>
    </submittedName>
</protein>
<dbReference type="AlphaFoldDB" id="A0A414D2J3"/>
<proteinExistence type="predicted"/>
<reference evidence="3 4" key="1">
    <citation type="submission" date="2018-08" db="EMBL/GenBank/DDBJ databases">
        <title>A genome reference for cultivated species of the human gut microbiota.</title>
        <authorList>
            <person name="Zou Y."/>
            <person name="Xue W."/>
            <person name="Luo G."/>
        </authorList>
    </citation>
    <scope>NUCLEOTIDE SEQUENCE [LARGE SCALE GENOMIC DNA]</scope>
    <source>
        <strain evidence="1 3">AF19-16AC</strain>
        <strain evidence="2 4">AM32-6</strain>
    </source>
</reference>
<dbReference type="GeneID" id="41356741"/>
<name>A0A414D2J3_MEDGN</name>
<evidence type="ECO:0000313" key="1">
    <source>
        <dbReference type="EMBL" id="RGT37022.1"/>
    </source>
</evidence>
<dbReference type="RefSeq" id="WP_012744461.1">
    <property type="nucleotide sequence ID" value="NZ_JAAILZ010000002.1"/>
</dbReference>
<comment type="caution">
    <text evidence="2">The sequence shown here is derived from an EMBL/GenBank/DDBJ whole genome shotgun (WGS) entry which is preliminary data.</text>
</comment>
<evidence type="ECO:0000313" key="2">
    <source>
        <dbReference type="EMBL" id="RHD03139.1"/>
    </source>
</evidence>
<sequence length="83" mass="9380">MSLIKCGTDENGSYIELKRPRGETPLCFIDECGVVHDTIRIYEYKAVRSKEIPTDSRCVMCGEIIPEGSMVCDRCREAVEGFE</sequence>
<dbReference type="Proteomes" id="UP000283834">
    <property type="component" value="Unassembled WGS sequence"/>
</dbReference>
<dbReference type="EMBL" id="QSIR01000028">
    <property type="protein sequence ID" value="RHD03139.1"/>
    <property type="molecule type" value="Genomic_DNA"/>
</dbReference>
<organism evidence="2 4">
    <name type="scientific">Mediterraneibacter gnavus</name>
    <name type="common">Ruminococcus gnavus</name>
    <dbReference type="NCBI Taxonomy" id="33038"/>
    <lineage>
        <taxon>Bacteria</taxon>
        <taxon>Bacillati</taxon>
        <taxon>Bacillota</taxon>
        <taxon>Clostridia</taxon>
        <taxon>Lachnospirales</taxon>
        <taxon>Lachnospiraceae</taxon>
        <taxon>Mediterraneibacter</taxon>
    </lineage>
</organism>
<gene>
    <name evidence="2" type="ORF">DW812_14715</name>
    <name evidence="1" type="ORF">DWX36_13140</name>
</gene>